<keyword evidence="2" id="KW-0378">Hydrolase</keyword>
<gene>
    <name evidence="6" type="ORF">A4U43_C03F26940</name>
</gene>
<accession>A0A5P1FD81</accession>
<evidence type="ECO:0000313" key="7">
    <source>
        <dbReference type="Proteomes" id="UP000243459"/>
    </source>
</evidence>
<keyword evidence="7" id="KW-1185">Reference proteome</keyword>
<dbReference type="Pfam" id="PF00332">
    <property type="entry name" value="Glyco_hydro_17"/>
    <property type="match status" value="1"/>
</dbReference>
<organism evidence="6 7">
    <name type="scientific">Asparagus officinalis</name>
    <name type="common">Garden asparagus</name>
    <dbReference type="NCBI Taxonomy" id="4686"/>
    <lineage>
        <taxon>Eukaryota</taxon>
        <taxon>Viridiplantae</taxon>
        <taxon>Streptophyta</taxon>
        <taxon>Embryophyta</taxon>
        <taxon>Tracheophyta</taxon>
        <taxon>Spermatophyta</taxon>
        <taxon>Magnoliopsida</taxon>
        <taxon>Liliopsida</taxon>
        <taxon>Asparagales</taxon>
        <taxon>Asparagaceae</taxon>
        <taxon>Asparagoideae</taxon>
        <taxon>Asparagus</taxon>
    </lineage>
</organism>
<dbReference type="InterPro" id="IPR000490">
    <property type="entry name" value="Glyco_hydro_17"/>
</dbReference>
<dbReference type="InterPro" id="IPR044965">
    <property type="entry name" value="Glyco_hydro_17_plant"/>
</dbReference>
<dbReference type="GO" id="GO:0005975">
    <property type="term" value="P:carbohydrate metabolic process"/>
    <property type="evidence" value="ECO:0007669"/>
    <property type="project" value="InterPro"/>
</dbReference>
<reference evidence="7" key="1">
    <citation type="journal article" date="2017" name="Nat. Commun.">
        <title>The asparagus genome sheds light on the origin and evolution of a young Y chromosome.</title>
        <authorList>
            <person name="Harkess A."/>
            <person name="Zhou J."/>
            <person name="Xu C."/>
            <person name="Bowers J.E."/>
            <person name="Van der Hulst R."/>
            <person name="Ayyampalayam S."/>
            <person name="Mercati F."/>
            <person name="Riccardi P."/>
            <person name="McKain M.R."/>
            <person name="Kakrana A."/>
            <person name="Tang H."/>
            <person name="Ray J."/>
            <person name="Groenendijk J."/>
            <person name="Arikit S."/>
            <person name="Mathioni S.M."/>
            <person name="Nakano M."/>
            <person name="Shan H."/>
            <person name="Telgmann-Rauber A."/>
            <person name="Kanno A."/>
            <person name="Yue Z."/>
            <person name="Chen H."/>
            <person name="Li W."/>
            <person name="Chen Y."/>
            <person name="Xu X."/>
            <person name="Zhang Y."/>
            <person name="Luo S."/>
            <person name="Chen H."/>
            <person name="Gao J."/>
            <person name="Mao Z."/>
            <person name="Pires J.C."/>
            <person name="Luo M."/>
            <person name="Kudrna D."/>
            <person name="Wing R.A."/>
            <person name="Meyers B.C."/>
            <person name="Yi K."/>
            <person name="Kong H."/>
            <person name="Lavrijsen P."/>
            <person name="Sunseri F."/>
            <person name="Falavigna A."/>
            <person name="Ye Y."/>
            <person name="Leebens-Mack J.H."/>
            <person name="Chen G."/>
        </authorList>
    </citation>
    <scope>NUCLEOTIDE SEQUENCE [LARGE SCALE GENOMIC DNA]</scope>
    <source>
        <strain evidence="7">cv. DH0086</strain>
    </source>
</reference>
<protein>
    <recommendedName>
        <fullName evidence="8">Glucan endo-1,3-beta-D-glucosidase</fullName>
    </recommendedName>
</protein>
<feature type="compositionally biased region" description="Basic and acidic residues" evidence="5">
    <location>
        <begin position="174"/>
        <end position="185"/>
    </location>
</feature>
<dbReference type="Proteomes" id="UP000243459">
    <property type="component" value="Chromosome 3"/>
</dbReference>
<dbReference type="GO" id="GO:0004553">
    <property type="term" value="F:hydrolase activity, hydrolyzing O-glycosyl compounds"/>
    <property type="evidence" value="ECO:0007669"/>
    <property type="project" value="InterPro"/>
</dbReference>
<name>A0A5P1FD81_ASPOF</name>
<dbReference type="AlphaFoldDB" id="A0A5P1FD81"/>
<evidence type="ECO:0000256" key="3">
    <source>
        <dbReference type="ARBA" id="ARBA00023295"/>
    </source>
</evidence>
<evidence type="ECO:0000313" key="6">
    <source>
        <dbReference type="EMBL" id="ONK76366.1"/>
    </source>
</evidence>
<comment type="similarity">
    <text evidence="1 4">Belongs to the glycosyl hydrolase 17 family.</text>
</comment>
<keyword evidence="3" id="KW-0326">Glycosidase</keyword>
<dbReference type="InterPro" id="IPR017853">
    <property type="entry name" value="GH"/>
</dbReference>
<feature type="region of interest" description="Disordered" evidence="5">
    <location>
        <begin position="162"/>
        <end position="210"/>
    </location>
</feature>
<proteinExistence type="inferred from homology"/>
<evidence type="ECO:0000256" key="1">
    <source>
        <dbReference type="ARBA" id="ARBA00008773"/>
    </source>
</evidence>
<dbReference type="EMBL" id="CM007383">
    <property type="protein sequence ID" value="ONK76366.1"/>
    <property type="molecule type" value="Genomic_DNA"/>
</dbReference>
<evidence type="ECO:0008006" key="8">
    <source>
        <dbReference type="Google" id="ProtNLM"/>
    </source>
</evidence>
<evidence type="ECO:0000256" key="2">
    <source>
        <dbReference type="ARBA" id="ARBA00022801"/>
    </source>
</evidence>
<dbReference type="PANTHER" id="PTHR32227">
    <property type="entry name" value="GLUCAN ENDO-1,3-BETA-GLUCOSIDASE BG1-RELATED-RELATED"/>
    <property type="match status" value="1"/>
</dbReference>
<dbReference type="SUPFAM" id="SSF51445">
    <property type="entry name" value="(Trans)glycosidases"/>
    <property type="match status" value="1"/>
</dbReference>
<dbReference type="Gramene" id="ONK76366">
    <property type="protein sequence ID" value="ONK76366"/>
    <property type="gene ID" value="A4U43_C03F26940"/>
</dbReference>
<sequence length="224" mass="23837">MLRLYGADPAILKSLAGTNISVIIGAANGDIPNLANSPSFASQWVAANVAPFVPATKISPSPPPSPLIVGVGSILWAQNPYNSLQGGEGVVAAVAEEVGLTCAKTVAGDKEFFLWESSTAYLSAARLNVRFLLPIWRRLDSLRARVLGHGVRIPIAKVKGMHDGGAEGNRSKKVKSEDTCDHSDKGEEDVEEEEARKNRLGLNKKSGDDDELIAKGKSYVNSCK</sequence>
<evidence type="ECO:0000256" key="5">
    <source>
        <dbReference type="SAM" id="MobiDB-lite"/>
    </source>
</evidence>
<dbReference type="Gene3D" id="3.20.20.80">
    <property type="entry name" value="Glycosidases"/>
    <property type="match status" value="1"/>
</dbReference>
<evidence type="ECO:0000256" key="4">
    <source>
        <dbReference type="RuleBase" id="RU004335"/>
    </source>
</evidence>